<dbReference type="EMBL" id="HG934468">
    <property type="protein sequence ID" value="CDN30510.1"/>
    <property type="molecule type" value="Genomic_DNA"/>
</dbReference>
<name>A0A060R6C2_9BACT</name>
<accession>A0A060R6C2</accession>
<dbReference type="Proteomes" id="UP000027616">
    <property type="component" value="Chromosome I"/>
</dbReference>
<evidence type="ECO:0000313" key="2">
    <source>
        <dbReference type="EMBL" id="CDN30510.1"/>
    </source>
</evidence>
<dbReference type="PANTHER" id="PTHR34585:SF22">
    <property type="entry name" value="HELIX-TURN-HELIX DOMAIN-CONTAINING PROTEIN"/>
    <property type="match status" value="1"/>
</dbReference>
<dbReference type="Pfam" id="PF12728">
    <property type="entry name" value="HTH_17"/>
    <property type="match status" value="1"/>
</dbReference>
<dbReference type="AlphaFoldDB" id="A0A060R6C2"/>
<dbReference type="InterPro" id="IPR009061">
    <property type="entry name" value="DNA-bd_dom_put_sf"/>
</dbReference>
<dbReference type="HOGENOM" id="CLU_133781_0_2_10"/>
<evidence type="ECO:0000259" key="1">
    <source>
        <dbReference type="Pfam" id="PF12728"/>
    </source>
</evidence>
<protein>
    <recommendedName>
        <fullName evidence="1">Helix-turn-helix domain-containing protein</fullName>
    </recommendedName>
</protein>
<proteinExistence type="predicted"/>
<dbReference type="eggNOG" id="ENOG502ZXVC">
    <property type="taxonomic scope" value="Bacteria"/>
</dbReference>
<keyword evidence="3" id="KW-1185">Reference proteome</keyword>
<sequence length="119" mass="14261">MDVITVESKLFKELIAKVNMIARFVSSIEQKTQINIDEEWVDGYEVRTYLNISKRTLQRLRSERLITFSAQRGRYYYQIKEIKRLMQERVIKCDKEQLSVLITNRKRHVEKIFDSGADE</sequence>
<dbReference type="KEGG" id="rbc:BN938_0405"/>
<organism evidence="2 3">
    <name type="scientific">Mucinivorans hirudinis</name>
    <dbReference type="NCBI Taxonomy" id="1433126"/>
    <lineage>
        <taxon>Bacteria</taxon>
        <taxon>Pseudomonadati</taxon>
        <taxon>Bacteroidota</taxon>
        <taxon>Bacteroidia</taxon>
        <taxon>Bacteroidales</taxon>
        <taxon>Rikenellaceae</taxon>
        <taxon>Mucinivorans</taxon>
    </lineage>
</organism>
<dbReference type="PANTHER" id="PTHR34585">
    <property type="match status" value="1"/>
</dbReference>
<evidence type="ECO:0000313" key="3">
    <source>
        <dbReference type="Proteomes" id="UP000027616"/>
    </source>
</evidence>
<gene>
    <name evidence="2" type="ORF">BN938_0405</name>
</gene>
<dbReference type="OrthoDB" id="1036507at2"/>
<dbReference type="InterPro" id="IPR041657">
    <property type="entry name" value="HTH_17"/>
</dbReference>
<reference evidence="2 3" key="1">
    <citation type="journal article" date="2015" name="Genome Announc.">
        <title>Complete Genome Sequence of the Novel Leech Symbiont Mucinivorans hirudinis M3T.</title>
        <authorList>
            <person name="Nelson M.C."/>
            <person name="Bomar L."/>
            <person name="Graf J."/>
        </authorList>
    </citation>
    <scope>NUCLEOTIDE SEQUENCE [LARGE SCALE GENOMIC DNA]</scope>
    <source>
        <strain evidence="3">M3</strain>
    </source>
</reference>
<dbReference type="SUPFAM" id="SSF46955">
    <property type="entry name" value="Putative DNA-binding domain"/>
    <property type="match status" value="1"/>
</dbReference>
<feature type="domain" description="Helix-turn-helix" evidence="1">
    <location>
        <begin position="45"/>
        <end position="89"/>
    </location>
</feature>
<dbReference type="STRING" id="1433126.BN938_0405"/>